<proteinExistence type="predicted"/>
<dbReference type="SUPFAM" id="SSF54665">
    <property type="entry name" value="CO dehydrogenase molybdoprotein N-domain-like"/>
    <property type="match status" value="1"/>
</dbReference>
<dbReference type="InterPro" id="IPR046867">
    <property type="entry name" value="AldOxase/xan_DH_MoCoBD2"/>
</dbReference>
<name>A0A6P2CWY9_9BACT</name>
<dbReference type="GO" id="GO:0005506">
    <property type="term" value="F:iron ion binding"/>
    <property type="evidence" value="ECO:0007669"/>
    <property type="project" value="InterPro"/>
</dbReference>
<dbReference type="SMART" id="SM01008">
    <property type="entry name" value="Ald_Xan_dh_C"/>
    <property type="match status" value="1"/>
</dbReference>
<feature type="region of interest" description="Disordered" evidence="1">
    <location>
        <begin position="1"/>
        <end position="20"/>
    </location>
</feature>
<evidence type="ECO:0000313" key="3">
    <source>
        <dbReference type="EMBL" id="VTR91622.1"/>
    </source>
</evidence>
<gene>
    <name evidence="3" type="ORF">SOIL9_60920</name>
</gene>
<dbReference type="SUPFAM" id="SSF56003">
    <property type="entry name" value="Molybdenum cofactor-binding domain"/>
    <property type="match status" value="1"/>
</dbReference>
<feature type="region of interest" description="Disordered" evidence="1">
    <location>
        <begin position="152"/>
        <end position="173"/>
    </location>
</feature>
<dbReference type="PANTHER" id="PTHR11908:SF153">
    <property type="entry name" value="DEHYDROGENASE"/>
    <property type="match status" value="1"/>
</dbReference>
<evidence type="ECO:0000256" key="1">
    <source>
        <dbReference type="SAM" id="MobiDB-lite"/>
    </source>
</evidence>
<dbReference type="Proteomes" id="UP000464178">
    <property type="component" value="Chromosome"/>
</dbReference>
<dbReference type="AlphaFoldDB" id="A0A6P2CWY9"/>
<dbReference type="InterPro" id="IPR037165">
    <property type="entry name" value="AldOxase/xan_DH_Mopterin-bd_sf"/>
</dbReference>
<feature type="domain" description="Aldehyde oxidase/xanthine dehydrogenase a/b hammerhead" evidence="2">
    <location>
        <begin position="29"/>
        <end position="143"/>
    </location>
</feature>
<evidence type="ECO:0000259" key="2">
    <source>
        <dbReference type="SMART" id="SM01008"/>
    </source>
</evidence>
<dbReference type="GO" id="GO:0016491">
    <property type="term" value="F:oxidoreductase activity"/>
    <property type="evidence" value="ECO:0007669"/>
    <property type="project" value="InterPro"/>
</dbReference>
<dbReference type="EMBL" id="LR593886">
    <property type="protein sequence ID" value="VTR91622.1"/>
    <property type="molecule type" value="Genomic_DNA"/>
</dbReference>
<reference evidence="3 4" key="1">
    <citation type="submission" date="2019-05" db="EMBL/GenBank/DDBJ databases">
        <authorList>
            <consortium name="Science for Life Laboratories"/>
        </authorList>
    </citation>
    <scope>NUCLEOTIDE SEQUENCE [LARGE SCALE GENOMIC DNA]</scope>
    <source>
        <strain evidence="3">Soil9</strain>
    </source>
</reference>
<feature type="compositionally biased region" description="Basic and acidic residues" evidence="1">
    <location>
        <begin position="163"/>
        <end position="173"/>
    </location>
</feature>
<dbReference type="InterPro" id="IPR008274">
    <property type="entry name" value="AldOxase/xan_DH_MoCoBD1"/>
</dbReference>
<dbReference type="InterPro" id="IPR016208">
    <property type="entry name" value="Ald_Oxase/xanthine_DH-like"/>
</dbReference>
<protein>
    <recommendedName>
        <fullName evidence="2">Aldehyde oxidase/xanthine dehydrogenase a/b hammerhead domain-containing protein</fullName>
    </recommendedName>
</protein>
<dbReference type="InterPro" id="IPR000674">
    <property type="entry name" value="Ald_Oxase/Xan_DH_a/b"/>
</dbReference>
<dbReference type="KEGG" id="gms:SOIL9_60920"/>
<organism evidence="3 4">
    <name type="scientific">Gemmata massiliana</name>
    <dbReference type="NCBI Taxonomy" id="1210884"/>
    <lineage>
        <taxon>Bacteria</taxon>
        <taxon>Pseudomonadati</taxon>
        <taxon>Planctomycetota</taxon>
        <taxon>Planctomycetia</taxon>
        <taxon>Gemmatales</taxon>
        <taxon>Gemmataceae</taxon>
        <taxon>Gemmata</taxon>
    </lineage>
</organism>
<dbReference type="InterPro" id="IPR036856">
    <property type="entry name" value="Ald_Oxase/Xan_DH_a/b_sf"/>
</dbReference>
<dbReference type="Pfam" id="PF01315">
    <property type="entry name" value="Ald_Xan_dh_C"/>
    <property type="match status" value="1"/>
</dbReference>
<sequence length="750" mass="79170">MITVPDPLKPSGGPVGKPVSRVDGPLKVTGAAKYAAEFRAEGMLYGVVVSAAVARGAIETIDAAAALAVPGVVRVFTHENRPRTAWFDSKWRDEVAPPGSPFRPLYDEHVHYSGQPVALVVADTFEAARYAASLVTVACSAGAHETDLKAARAKAATPPKFRMSTDEPAPRGNADRALKAAAVRVDAEYTQPAEFHNPMEAHATTAVYESDGALTVYDKIQGAANSQTFVCNVFGLAKEKVRVVSPFVGGAFGSGLRPQYQLFLAVMGALELKRPVRVVLTRQQMFTFGHRPETLQSVSLGAGADGALQAIAHEAVAETSRYEDYTENLVNWSGMAYRCDHVKLGYKLAKLDVATPCDMRAPGATTGVFALECAMDELAHAAGVDPVELRLRNYAEKDQVNDRPYSSKELRACYREGAAKFGWAARNPVPRSTRRGTALVGWGMAGGMWDAFQQPASARAVLSADGTLTASSATADIGTGTYTVMTQIAAEALGLPVEAVAFKLGDSSLPAAPIEGGSWTVSSVGTAVKAACDGVREEALALARKLEDSPLAKAELEDVIFADGHIGLKTDASKRLALADVLKRSGVAAVEKTVEAVPNLVKQQPYSRAAHGAAFVEVEVDEDFGTVKVTRVVSAVAAGRIINPKTARSQILGAVVWGIGMALHEAAAVDHALGRVMNHNYGEYHVPVHADVPDIGVIFVDEPDDVVNPLGAKGVGEIGIVGVAAAVANAVFHATGKRVRDLPITLDKLL</sequence>
<dbReference type="Pfam" id="PF02738">
    <property type="entry name" value="MoCoBD_1"/>
    <property type="match status" value="1"/>
</dbReference>
<dbReference type="PANTHER" id="PTHR11908">
    <property type="entry name" value="XANTHINE DEHYDROGENASE"/>
    <property type="match status" value="1"/>
</dbReference>
<evidence type="ECO:0000313" key="4">
    <source>
        <dbReference type="Proteomes" id="UP000464178"/>
    </source>
</evidence>
<dbReference type="Gene3D" id="3.90.1170.50">
    <property type="entry name" value="Aldehyde oxidase/xanthine dehydrogenase, a/b hammerhead"/>
    <property type="match status" value="1"/>
</dbReference>
<dbReference type="Pfam" id="PF20256">
    <property type="entry name" value="MoCoBD_2"/>
    <property type="match status" value="1"/>
</dbReference>
<keyword evidence="4" id="KW-1185">Reference proteome</keyword>
<dbReference type="Gene3D" id="3.30.365.10">
    <property type="entry name" value="Aldehyde oxidase/xanthine dehydrogenase, molybdopterin binding domain"/>
    <property type="match status" value="4"/>
</dbReference>
<accession>A0A6P2CWY9</accession>